<dbReference type="EMBL" id="MU865317">
    <property type="protein sequence ID" value="KAK4228580.1"/>
    <property type="molecule type" value="Genomic_DNA"/>
</dbReference>
<comment type="caution">
    <text evidence="2">The sequence shown here is derived from an EMBL/GenBank/DDBJ whole genome shotgun (WGS) entry which is preliminary data.</text>
</comment>
<accession>A0AAN7BS99</accession>
<organism evidence="2 3">
    <name type="scientific">Podospora fimiseda</name>
    <dbReference type="NCBI Taxonomy" id="252190"/>
    <lineage>
        <taxon>Eukaryota</taxon>
        <taxon>Fungi</taxon>
        <taxon>Dikarya</taxon>
        <taxon>Ascomycota</taxon>
        <taxon>Pezizomycotina</taxon>
        <taxon>Sordariomycetes</taxon>
        <taxon>Sordariomycetidae</taxon>
        <taxon>Sordariales</taxon>
        <taxon>Podosporaceae</taxon>
        <taxon>Podospora</taxon>
    </lineage>
</organism>
<evidence type="ECO:0000313" key="2">
    <source>
        <dbReference type="EMBL" id="KAK4228580.1"/>
    </source>
</evidence>
<gene>
    <name evidence="2" type="ORF">QBC38DRAFT_474729</name>
</gene>
<feature type="signal peptide" evidence="1">
    <location>
        <begin position="1"/>
        <end position="26"/>
    </location>
</feature>
<name>A0AAN7BS99_9PEZI</name>
<protein>
    <recommendedName>
        <fullName evidence="4">Secreted protein</fullName>
    </recommendedName>
</protein>
<proteinExistence type="predicted"/>
<dbReference type="AlphaFoldDB" id="A0AAN7BS99"/>
<keyword evidence="3" id="KW-1185">Reference proteome</keyword>
<reference evidence="2" key="1">
    <citation type="journal article" date="2023" name="Mol. Phylogenet. Evol.">
        <title>Genome-scale phylogeny and comparative genomics of the fungal order Sordariales.</title>
        <authorList>
            <person name="Hensen N."/>
            <person name="Bonometti L."/>
            <person name="Westerberg I."/>
            <person name="Brannstrom I.O."/>
            <person name="Guillou S."/>
            <person name="Cros-Aarteil S."/>
            <person name="Calhoun S."/>
            <person name="Haridas S."/>
            <person name="Kuo A."/>
            <person name="Mondo S."/>
            <person name="Pangilinan J."/>
            <person name="Riley R."/>
            <person name="LaButti K."/>
            <person name="Andreopoulos B."/>
            <person name="Lipzen A."/>
            <person name="Chen C."/>
            <person name="Yan M."/>
            <person name="Daum C."/>
            <person name="Ng V."/>
            <person name="Clum A."/>
            <person name="Steindorff A."/>
            <person name="Ohm R.A."/>
            <person name="Martin F."/>
            <person name="Silar P."/>
            <person name="Natvig D.O."/>
            <person name="Lalanne C."/>
            <person name="Gautier V."/>
            <person name="Ament-Velasquez S.L."/>
            <person name="Kruys A."/>
            <person name="Hutchinson M.I."/>
            <person name="Powell A.J."/>
            <person name="Barry K."/>
            <person name="Miller A.N."/>
            <person name="Grigoriev I.V."/>
            <person name="Debuchy R."/>
            <person name="Gladieux P."/>
            <person name="Hiltunen Thoren M."/>
            <person name="Johannesson H."/>
        </authorList>
    </citation>
    <scope>NUCLEOTIDE SEQUENCE</scope>
    <source>
        <strain evidence="2">CBS 990.96</strain>
    </source>
</reference>
<evidence type="ECO:0008006" key="4">
    <source>
        <dbReference type="Google" id="ProtNLM"/>
    </source>
</evidence>
<feature type="chain" id="PRO_5042895286" description="Secreted protein" evidence="1">
    <location>
        <begin position="27"/>
        <end position="96"/>
    </location>
</feature>
<sequence>MQRPRPRRKRMKNVALILPNSLLLLPIPTMHHPTQILLFRKFYSRAHQLRAGNSNCLFHSRTCLAIDCLLGKRLPSRARKGSLTEVKRRWEDCTSG</sequence>
<reference evidence="2" key="2">
    <citation type="submission" date="2023-05" db="EMBL/GenBank/DDBJ databases">
        <authorList>
            <consortium name="Lawrence Berkeley National Laboratory"/>
            <person name="Steindorff A."/>
            <person name="Hensen N."/>
            <person name="Bonometti L."/>
            <person name="Westerberg I."/>
            <person name="Brannstrom I.O."/>
            <person name="Guillou S."/>
            <person name="Cros-Aarteil S."/>
            <person name="Calhoun S."/>
            <person name="Haridas S."/>
            <person name="Kuo A."/>
            <person name="Mondo S."/>
            <person name="Pangilinan J."/>
            <person name="Riley R."/>
            <person name="Labutti K."/>
            <person name="Andreopoulos B."/>
            <person name="Lipzen A."/>
            <person name="Chen C."/>
            <person name="Yanf M."/>
            <person name="Daum C."/>
            <person name="Ng V."/>
            <person name="Clum A."/>
            <person name="Ohm R."/>
            <person name="Martin F."/>
            <person name="Silar P."/>
            <person name="Natvig D."/>
            <person name="Lalanne C."/>
            <person name="Gautier V."/>
            <person name="Ament-Velasquez S.L."/>
            <person name="Kruys A."/>
            <person name="Hutchinson M.I."/>
            <person name="Powell A.J."/>
            <person name="Barry K."/>
            <person name="Miller A.N."/>
            <person name="Grigoriev I.V."/>
            <person name="Debuchy R."/>
            <person name="Gladieux P."/>
            <person name="Thoren M.H."/>
            <person name="Johannesson H."/>
        </authorList>
    </citation>
    <scope>NUCLEOTIDE SEQUENCE</scope>
    <source>
        <strain evidence="2">CBS 990.96</strain>
    </source>
</reference>
<evidence type="ECO:0000313" key="3">
    <source>
        <dbReference type="Proteomes" id="UP001301958"/>
    </source>
</evidence>
<evidence type="ECO:0000256" key="1">
    <source>
        <dbReference type="SAM" id="SignalP"/>
    </source>
</evidence>
<keyword evidence="1" id="KW-0732">Signal</keyword>
<dbReference type="Proteomes" id="UP001301958">
    <property type="component" value="Unassembled WGS sequence"/>
</dbReference>